<accession>A0A381MYC9</accession>
<proteinExistence type="predicted"/>
<protein>
    <submittedName>
        <fullName evidence="1">Uncharacterized protein</fullName>
    </submittedName>
</protein>
<sequence length="230" mass="25022">MKRFFQTATLLVSIAAFSQPAVQVVTVNTEDAAAYVAWAQDSAPVFAKINNLPGVIGTCLPGAGAEEEGDAYWWSLAPSHANLFTGSPQDPAVQKETEKVKDIRTVRERDIWSVVKSSEQVLTAGDTYAAWNILIETDSPAAYLAVLNELEAAYHSNGFEDVHIAAYRVNTGDYSGNIMVSSSAPTPDRVGAIIDALEEPWAQESMAQFEGMRKWIRGTTLQCQVHAVNQ</sequence>
<dbReference type="EMBL" id="UINC01000011">
    <property type="protein sequence ID" value="SUZ47331.1"/>
    <property type="molecule type" value="Genomic_DNA"/>
</dbReference>
<name>A0A381MYC9_9ZZZZ</name>
<reference evidence="1" key="1">
    <citation type="submission" date="2018-05" db="EMBL/GenBank/DDBJ databases">
        <authorList>
            <person name="Lanie J.A."/>
            <person name="Ng W.-L."/>
            <person name="Kazmierczak K.M."/>
            <person name="Andrzejewski T.M."/>
            <person name="Davidsen T.M."/>
            <person name="Wayne K.J."/>
            <person name="Tettelin H."/>
            <person name="Glass J.I."/>
            <person name="Rusch D."/>
            <person name="Podicherti R."/>
            <person name="Tsui H.-C.T."/>
            <person name="Winkler M.E."/>
        </authorList>
    </citation>
    <scope>NUCLEOTIDE SEQUENCE</scope>
</reference>
<dbReference type="AlphaFoldDB" id="A0A381MYC9"/>
<organism evidence="1">
    <name type="scientific">marine metagenome</name>
    <dbReference type="NCBI Taxonomy" id="408172"/>
    <lineage>
        <taxon>unclassified sequences</taxon>
        <taxon>metagenomes</taxon>
        <taxon>ecological metagenomes</taxon>
    </lineage>
</organism>
<evidence type="ECO:0000313" key="1">
    <source>
        <dbReference type="EMBL" id="SUZ47331.1"/>
    </source>
</evidence>
<gene>
    <name evidence="1" type="ORF">METZ01_LOCUS185</name>
</gene>